<sequence>MRLYRITSPAYANDLSGTGCMYTSGRWHFKGTRVLYTSEHISLSKLEILANSPIIPKNQVLVTIDIPDTATITHVLAAQLPANWWEFPYSTSLATISEAWIQEGKYWIMRVPSAQSFAEYNYLLNPLHPEHASARIVKVEPVHFDKRLK</sequence>
<evidence type="ECO:0000313" key="3">
    <source>
        <dbReference type="Proteomes" id="UP000306402"/>
    </source>
</evidence>
<evidence type="ECO:0000259" key="1">
    <source>
        <dbReference type="SMART" id="SM00953"/>
    </source>
</evidence>
<dbReference type="OrthoDB" id="9789501at2"/>
<dbReference type="RefSeq" id="WP_138367198.1">
    <property type="nucleotide sequence ID" value="NZ_VCEJ01000005.1"/>
</dbReference>
<keyword evidence="3" id="KW-1185">Reference proteome</keyword>
<organism evidence="2 3">
    <name type="scientific">Dyadobacter luticola</name>
    <dbReference type="NCBI Taxonomy" id="1979387"/>
    <lineage>
        <taxon>Bacteria</taxon>
        <taxon>Pseudomonadati</taxon>
        <taxon>Bacteroidota</taxon>
        <taxon>Cytophagia</taxon>
        <taxon>Cytophagales</taxon>
        <taxon>Spirosomataceae</taxon>
        <taxon>Dyadobacter</taxon>
    </lineage>
</organism>
<dbReference type="SMART" id="SM00953">
    <property type="entry name" value="RES"/>
    <property type="match status" value="1"/>
</dbReference>
<proteinExistence type="predicted"/>
<gene>
    <name evidence="2" type="ORF">FEN17_20160</name>
</gene>
<reference evidence="2 3" key="1">
    <citation type="submission" date="2019-05" db="EMBL/GenBank/DDBJ databases">
        <authorList>
            <person name="Qu J.-H."/>
        </authorList>
    </citation>
    <scope>NUCLEOTIDE SEQUENCE [LARGE SCALE GENOMIC DNA]</scope>
    <source>
        <strain evidence="2 3">T17</strain>
    </source>
</reference>
<dbReference type="Pfam" id="PF08808">
    <property type="entry name" value="RES"/>
    <property type="match status" value="1"/>
</dbReference>
<accession>A0A5R9KS13</accession>
<dbReference type="InterPro" id="IPR014914">
    <property type="entry name" value="RES_dom"/>
</dbReference>
<feature type="domain" description="RES" evidence="1">
    <location>
        <begin position="14"/>
        <end position="138"/>
    </location>
</feature>
<name>A0A5R9KS13_9BACT</name>
<dbReference type="AlphaFoldDB" id="A0A5R9KS13"/>
<dbReference type="Proteomes" id="UP000306402">
    <property type="component" value="Unassembled WGS sequence"/>
</dbReference>
<protein>
    <submittedName>
        <fullName evidence="2">RES domain-containing protein</fullName>
    </submittedName>
</protein>
<dbReference type="EMBL" id="VCEJ01000005">
    <property type="protein sequence ID" value="TLU98908.1"/>
    <property type="molecule type" value="Genomic_DNA"/>
</dbReference>
<comment type="caution">
    <text evidence="2">The sequence shown here is derived from an EMBL/GenBank/DDBJ whole genome shotgun (WGS) entry which is preliminary data.</text>
</comment>
<evidence type="ECO:0000313" key="2">
    <source>
        <dbReference type="EMBL" id="TLU98908.1"/>
    </source>
</evidence>